<dbReference type="InterPro" id="IPR005561">
    <property type="entry name" value="ANTAR"/>
</dbReference>
<dbReference type="InterPro" id="IPR003018">
    <property type="entry name" value="GAF"/>
</dbReference>
<dbReference type="SMART" id="SM01012">
    <property type="entry name" value="ANTAR"/>
    <property type="match status" value="1"/>
</dbReference>
<dbReference type="SUPFAM" id="SSF52172">
    <property type="entry name" value="CheY-like"/>
    <property type="match status" value="1"/>
</dbReference>
<protein>
    <submittedName>
        <fullName evidence="6">GAF domain-containing protein</fullName>
    </submittedName>
</protein>
<evidence type="ECO:0000256" key="3">
    <source>
        <dbReference type="ARBA" id="ARBA00023015"/>
    </source>
</evidence>
<proteinExistence type="predicted"/>
<dbReference type="RefSeq" id="WP_106209834.1">
    <property type="nucleotide sequence ID" value="NZ_PVTL01000001.1"/>
</dbReference>
<dbReference type="SUPFAM" id="SSF55781">
    <property type="entry name" value="GAF domain-like"/>
    <property type="match status" value="1"/>
</dbReference>
<evidence type="ECO:0000259" key="5">
    <source>
        <dbReference type="PROSITE" id="PS50921"/>
    </source>
</evidence>
<reference evidence="6 7" key="1">
    <citation type="submission" date="2018-03" db="EMBL/GenBank/DDBJ databases">
        <title>Genomic Encyclopedia of Type Strains, Phase III (KMG-III): the genomes of soil and plant-associated and newly described type strains.</title>
        <authorList>
            <person name="Whitman W."/>
        </authorList>
    </citation>
    <scope>NUCLEOTIDE SEQUENCE [LARGE SCALE GENOMIC DNA]</scope>
    <source>
        <strain evidence="6 7">CGMCC 1.12484</strain>
    </source>
</reference>
<dbReference type="Gene3D" id="3.30.450.40">
    <property type="match status" value="1"/>
</dbReference>
<dbReference type="PIRSF" id="PIRSF036625">
    <property type="entry name" value="GAF_ANTAR"/>
    <property type="match status" value="1"/>
</dbReference>
<sequence length="237" mass="25938">MSATGREAQLGSIFVRLADTMVDDYDMVDLLDTLVQECKLVLDVSEAGLVLADSDAGLQVMASTSERSSLIEALQLRSHEGPCMQCYATGEVVTIEDIRKLGDRWPMFAELALEQGIRSVHAVPMRLRGRTIGALNLFSERTGMLGADDAAIAQALADVATISIMQERMSREQAIVGEQLQRALDARVVIEQAKGVLAQSHRIPVDDAFVRLRAYARVNDARLVDVASQVVRRQITV</sequence>
<organism evidence="6 7">
    <name type="scientific">Glaciihabitans tibetensis</name>
    <dbReference type="NCBI Taxonomy" id="1266600"/>
    <lineage>
        <taxon>Bacteria</taxon>
        <taxon>Bacillati</taxon>
        <taxon>Actinomycetota</taxon>
        <taxon>Actinomycetes</taxon>
        <taxon>Micrococcales</taxon>
        <taxon>Microbacteriaceae</taxon>
        <taxon>Glaciihabitans</taxon>
    </lineage>
</organism>
<dbReference type="OrthoDB" id="3683444at2"/>
<comment type="caution">
    <text evidence="6">The sequence shown here is derived from an EMBL/GenBank/DDBJ whole genome shotgun (WGS) entry which is preliminary data.</text>
</comment>
<evidence type="ECO:0000313" key="7">
    <source>
        <dbReference type="Proteomes" id="UP000237983"/>
    </source>
</evidence>
<dbReference type="GO" id="GO:0016301">
    <property type="term" value="F:kinase activity"/>
    <property type="evidence" value="ECO:0007669"/>
    <property type="project" value="UniProtKB-KW"/>
</dbReference>
<keyword evidence="4" id="KW-0804">Transcription</keyword>
<accession>A0A2T0VK92</accession>
<dbReference type="InterPro" id="IPR011006">
    <property type="entry name" value="CheY-like_superfamily"/>
</dbReference>
<evidence type="ECO:0000256" key="1">
    <source>
        <dbReference type="ARBA" id="ARBA00022679"/>
    </source>
</evidence>
<dbReference type="InterPro" id="IPR012074">
    <property type="entry name" value="GAF_ANTAR"/>
</dbReference>
<dbReference type="Gene3D" id="1.10.10.10">
    <property type="entry name" value="Winged helix-like DNA-binding domain superfamily/Winged helix DNA-binding domain"/>
    <property type="match status" value="1"/>
</dbReference>
<dbReference type="InterPro" id="IPR029016">
    <property type="entry name" value="GAF-like_dom_sf"/>
</dbReference>
<keyword evidence="7" id="KW-1185">Reference proteome</keyword>
<dbReference type="AlphaFoldDB" id="A0A2T0VK92"/>
<dbReference type="SMART" id="SM00065">
    <property type="entry name" value="GAF"/>
    <property type="match status" value="1"/>
</dbReference>
<gene>
    <name evidence="6" type="ORF">B0I08_101740</name>
</gene>
<feature type="domain" description="ANTAR" evidence="5">
    <location>
        <begin position="170"/>
        <end position="231"/>
    </location>
</feature>
<keyword evidence="1" id="KW-0808">Transferase</keyword>
<dbReference type="Pfam" id="PF03861">
    <property type="entry name" value="ANTAR"/>
    <property type="match status" value="1"/>
</dbReference>
<keyword evidence="2" id="KW-0418">Kinase</keyword>
<evidence type="ECO:0000256" key="2">
    <source>
        <dbReference type="ARBA" id="ARBA00022777"/>
    </source>
</evidence>
<dbReference type="EMBL" id="PVTL01000001">
    <property type="protein sequence ID" value="PRY70603.1"/>
    <property type="molecule type" value="Genomic_DNA"/>
</dbReference>
<keyword evidence="3" id="KW-0805">Transcription regulation</keyword>
<dbReference type="InterPro" id="IPR036388">
    <property type="entry name" value="WH-like_DNA-bd_sf"/>
</dbReference>
<dbReference type="Pfam" id="PF13185">
    <property type="entry name" value="GAF_2"/>
    <property type="match status" value="1"/>
</dbReference>
<evidence type="ECO:0000256" key="4">
    <source>
        <dbReference type="ARBA" id="ARBA00023163"/>
    </source>
</evidence>
<dbReference type="GO" id="GO:0003723">
    <property type="term" value="F:RNA binding"/>
    <property type="evidence" value="ECO:0007669"/>
    <property type="project" value="InterPro"/>
</dbReference>
<name>A0A2T0VK92_9MICO</name>
<evidence type="ECO:0000313" key="6">
    <source>
        <dbReference type="EMBL" id="PRY70603.1"/>
    </source>
</evidence>
<dbReference type="PROSITE" id="PS50921">
    <property type="entry name" value="ANTAR"/>
    <property type="match status" value="1"/>
</dbReference>
<dbReference type="Proteomes" id="UP000237983">
    <property type="component" value="Unassembled WGS sequence"/>
</dbReference>